<comment type="caution">
    <text evidence="1">The sequence shown here is derived from an EMBL/GenBank/DDBJ whole genome shotgun (WGS) entry which is preliminary data.</text>
</comment>
<sequence>MPDDCIGASALDFADNDVVAVGGTAGIGAAIALPFPELGASVLSVGRNQKAGDELVGLPRKSSPSRLAFLRWDLGSLEEIKASVEGITTWAGDAGV</sequence>
<reference evidence="2" key="1">
    <citation type="submission" date="2024-06" db="EMBL/GenBank/DDBJ databases">
        <title>Multi-omics analyses provide insights into the biosynthesis of the anticancer antibiotic pleurotin in Hohenbuehelia grisea.</title>
        <authorList>
            <person name="Weaver J.A."/>
            <person name="Alberti F."/>
        </authorList>
    </citation>
    <scope>NUCLEOTIDE SEQUENCE [LARGE SCALE GENOMIC DNA]</scope>
    <source>
        <strain evidence="2">T-177</strain>
    </source>
</reference>
<evidence type="ECO:0000313" key="2">
    <source>
        <dbReference type="Proteomes" id="UP001556367"/>
    </source>
</evidence>
<keyword evidence="2" id="KW-1185">Reference proteome</keyword>
<protein>
    <submittedName>
        <fullName evidence="1">Uncharacterized protein</fullName>
    </submittedName>
</protein>
<dbReference type="SUPFAM" id="SSF51735">
    <property type="entry name" value="NAD(P)-binding Rossmann-fold domains"/>
    <property type="match status" value="1"/>
</dbReference>
<dbReference type="InterPro" id="IPR036291">
    <property type="entry name" value="NAD(P)-bd_dom_sf"/>
</dbReference>
<gene>
    <name evidence="1" type="ORF">HGRIS_004176</name>
</gene>
<dbReference type="Proteomes" id="UP001556367">
    <property type="component" value="Unassembled WGS sequence"/>
</dbReference>
<organism evidence="1 2">
    <name type="scientific">Hohenbuehelia grisea</name>
    <dbReference type="NCBI Taxonomy" id="104357"/>
    <lineage>
        <taxon>Eukaryota</taxon>
        <taxon>Fungi</taxon>
        <taxon>Dikarya</taxon>
        <taxon>Basidiomycota</taxon>
        <taxon>Agaricomycotina</taxon>
        <taxon>Agaricomycetes</taxon>
        <taxon>Agaricomycetidae</taxon>
        <taxon>Agaricales</taxon>
        <taxon>Pleurotineae</taxon>
        <taxon>Pleurotaceae</taxon>
        <taxon>Hohenbuehelia</taxon>
    </lineage>
</organism>
<dbReference type="Gene3D" id="3.40.50.720">
    <property type="entry name" value="NAD(P)-binding Rossmann-like Domain"/>
    <property type="match status" value="1"/>
</dbReference>
<dbReference type="EMBL" id="JASNQZ010000007">
    <property type="protein sequence ID" value="KAL0955286.1"/>
    <property type="molecule type" value="Genomic_DNA"/>
</dbReference>
<dbReference type="Pfam" id="PF00106">
    <property type="entry name" value="adh_short"/>
    <property type="match status" value="1"/>
</dbReference>
<name>A0ABR3JJG4_9AGAR</name>
<accession>A0ABR3JJG4</accession>
<proteinExistence type="predicted"/>
<evidence type="ECO:0000313" key="1">
    <source>
        <dbReference type="EMBL" id="KAL0955286.1"/>
    </source>
</evidence>
<dbReference type="InterPro" id="IPR002347">
    <property type="entry name" value="SDR_fam"/>
</dbReference>